<accession>F2NDX9</accession>
<dbReference type="Pfam" id="PF00582">
    <property type="entry name" value="Usp"/>
    <property type="match status" value="1"/>
</dbReference>
<dbReference type="Proteomes" id="UP000000483">
    <property type="component" value="Chromosome"/>
</dbReference>
<dbReference type="AlphaFoldDB" id="F2NDX9"/>
<dbReference type="EMBL" id="CP002629">
    <property type="protein sequence ID" value="AEB10547.1"/>
    <property type="molecule type" value="Genomic_DNA"/>
</dbReference>
<reference evidence="4" key="2">
    <citation type="submission" date="2011-03" db="EMBL/GenBank/DDBJ databases">
        <title>The complete genome of Desulfobacca acetoxidans DSM 11109.</title>
        <authorList>
            <consortium name="US DOE Joint Genome Institute (JGI-PGF)"/>
            <person name="Lucas S."/>
            <person name="Copeland A."/>
            <person name="Lapidus A."/>
            <person name="Bruce D."/>
            <person name="Goodwin L."/>
            <person name="Pitluck S."/>
            <person name="Peters L."/>
            <person name="Kyrpides N."/>
            <person name="Mavromatis K."/>
            <person name="Ivanova N."/>
            <person name="Ovchinnikova G."/>
            <person name="Teshima H."/>
            <person name="Detter J.C."/>
            <person name="Han C."/>
            <person name="Land M."/>
            <person name="Hauser L."/>
            <person name="Markowitz V."/>
            <person name="Cheng J.-F."/>
            <person name="Hugenholtz P."/>
            <person name="Woyke T."/>
            <person name="Wu D."/>
            <person name="Spring S."/>
            <person name="Schueler E."/>
            <person name="Brambilla E."/>
            <person name="Klenk H.-P."/>
            <person name="Eisen J.A."/>
        </authorList>
    </citation>
    <scope>NUCLEOTIDE SEQUENCE [LARGE SCALE GENOMIC DNA]</scope>
    <source>
        <strain evidence="4">ATCC 700848 / DSM 11109 / ASRB2</strain>
    </source>
</reference>
<dbReference type="PANTHER" id="PTHR46268:SF15">
    <property type="entry name" value="UNIVERSAL STRESS PROTEIN HP_0031"/>
    <property type="match status" value="1"/>
</dbReference>
<feature type="domain" description="UspA" evidence="2">
    <location>
        <begin position="4"/>
        <end position="149"/>
    </location>
</feature>
<dbReference type="InterPro" id="IPR014729">
    <property type="entry name" value="Rossmann-like_a/b/a_fold"/>
</dbReference>
<organism evidence="3 4">
    <name type="scientific">Desulfobacca acetoxidans (strain ATCC 700848 / DSM 11109 / ASRB2)</name>
    <dbReference type="NCBI Taxonomy" id="880072"/>
    <lineage>
        <taxon>Bacteria</taxon>
        <taxon>Pseudomonadati</taxon>
        <taxon>Thermodesulfobacteriota</taxon>
        <taxon>Desulfobaccia</taxon>
        <taxon>Desulfobaccales</taxon>
        <taxon>Desulfobaccaceae</taxon>
        <taxon>Desulfobacca</taxon>
    </lineage>
</organism>
<dbReference type="HOGENOM" id="CLU_049301_11_2_7"/>
<protein>
    <submittedName>
        <fullName evidence="3">UspA domain-containing protein</fullName>
    </submittedName>
</protein>
<proteinExistence type="inferred from homology"/>
<dbReference type="PANTHER" id="PTHR46268">
    <property type="entry name" value="STRESS RESPONSE PROTEIN NHAX"/>
    <property type="match status" value="1"/>
</dbReference>
<dbReference type="Gene3D" id="3.40.50.620">
    <property type="entry name" value="HUPs"/>
    <property type="match status" value="1"/>
</dbReference>
<reference evidence="3 4" key="1">
    <citation type="journal article" date="2011" name="Stand. Genomic Sci.">
        <title>Complete genome sequence of the acetate-degrading sulfate reducer Desulfobacca acetoxidans type strain (ASRB2).</title>
        <authorList>
            <person name="Goker M."/>
            <person name="Teshima H."/>
            <person name="Lapidus A."/>
            <person name="Nolan M."/>
            <person name="Lucas S."/>
            <person name="Hammon N."/>
            <person name="Deshpande S."/>
            <person name="Cheng J.F."/>
            <person name="Tapia R."/>
            <person name="Han C."/>
            <person name="Goodwin L."/>
            <person name="Pitluck S."/>
            <person name="Huntemann M."/>
            <person name="Liolios K."/>
            <person name="Ivanova N."/>
            <person name="Pagani I."/>
            <person name="Mavromatis K."/>
            <person name="Ovchinikova G."/>
            <person name="Pati A."/>
            <person name="Chen A."/>
            <person name="Palaniappan K."/>
            <person name="Land M."/>
            <person name="Hauser L."/>
            <person name="Brambilla E.M."/>
            <person name="Rohde M."/>
            <person name="Spring S."/>
            <person name="Detter J.C."/>
            <person name="Woyke T."/>
            <person name="Bristow J."/>
            <person name="Eisen J.A."/>
            <person name="Markowitz V."/>
            <person name="Hugenholtz P."/>
            <person name="Kyrpides N.C."/>
            <person name="Klenk H.P."/>
        </authorList>
    </citation>
    <scope>NUCLEOTIDE SEQUENCE [LARGE SCALE GENOMIC DNA]</scope>
    <source>
        <strain evidence="4">ATCC 700848 / DSM 11109 / ASRB2</strain>
    </source>
</reference>
<evidence type="ECO:0000313" key="4">
    <source>
        <dbReference type="Proteomes" id="UP000000483"/>
    </source>
</evidence>
<dbReference type="CDD" id="cd00293">
    <property type="entry name" value="USP-like"/>
    <property type="match status" value="1"/>
</dbReference>
<evidence type="ECO:0000256" key="1">
    <source>
        <dbReference type="ARBA" id="ARBA00008791"/>
    </source>
</evidence>
<keyword evidence="4" id="KW-1185">Reference proteome</keyword>
<dbReference type="KEGG" id="dao:Desac_2733"/>
<dbReference type="eggNOG" id="COG0589">
    <property type="taxonomic scope" value="Bacteria"/>
</dbReference>
<dbReference type="STRING" id="880072.Desac_2733"/>
<evidence type="ECO:0000259" key="2">
    <source>
        <dbReference type="Pfam" id="PF00582"/>
    </source>
</evidence>
<dbReference type="InterPro" id="IPR006016">
    <property type="entry name" value="UspA"/>
</dbReference>
<sequence length="154" mass="17094">MEVQTILWPTDLSRNSLKAARHVVSLADKYQARVVLMYVGTDLTAMTGAYSYPSAEHLRHFQEWELDQAKKQMEAICDQNLKACPFMSLKLVQGDPAAEILKAIQEEKADIVVLTAHGRGHDDLDQKSADFGSVARKIMAQSTVPVHLITPMAS</sequence>
<dbReference type="SUPFAM" id="SSF52402">
    <property type="entry name" value="Adenine nucleotide alpha hydrolases-like"/>
    <property type="match status" value="1"/>
</dbReference>
<name>F2NDX9_DESAR</name>
<gene>
    <name evidence="3" type="ordered locus">Desac_2733</name>
</gene>
<dbReference type="OrthoDB" id="9788959at2"/>
<dbReference type="RefSeq" id="WP_013707656.1">
    <property type="nucleotide sequence ID" value="NC_015388.1"/>
</dbReference>
<evidence type="ECO:0000313" key="3">
    <source>
        <dbReference type="EMBL" id="AEB10547.1"/>
    </source>
</evidence>
<comment type="similarity">
    <text evidence="1">Belongs to the universal stress protein A family.</text>
</comment>